<keyword evidence="4 6" id="KW-1133">Transmembrane helix</keyword>
<dbReference type="PANTHER" id="PTHR30250:SF11">
    <property type="entry name" value="O-ANTIGEN TRANSPORTER-RELATED"/>
    <property type="match status" value="1"/>
</dbReference>
<keyword evidence="3 6" id="KW-0812">Transmembrane</keyword>
<feature type="transmembrane region" description="Helical" evidence="6">
    <location>
        <begin position="40"/>
        <end position="65"/>
    </location>
</feature>
<feature type="transmembrane region" description="Helical" evidence="6">
    <location>
        <begin position="225"/>
        <end position="242"/>
    </location>
</feature>
<evidence type="ECO:0000256" key="4">
    <source>
        <dbReference type="ARBA" id="ARBA00022989"/>
    </source>
</evidence>
<sequence length="505" mass="57360">MSTIRKQSIIASFVVYIGFALGFFNTFLFTRQGGFTKEQYGLIAVFTAAAQLMYSVANLGMTAFITKFFPYYKAHVPAKKNDQLTIALLVPLAGFLLVAILGLAFKGILVNRIFSNSPELPEHYYWLFPFGIGYSLFMILDAYAWQLHKAVLSNFLKEVMFRAFVTVLITLATFGFIASFKTFIGIYSFVYVALVIYLFFHLGRQGYLHFSFQRSIVTRKFRKKILTLIGFVWSGGLIFSLASIVDTIFVAAILPNGMGAAGVFTFGQYIASLIQAPQRAVIAASTGPLSQAWKDKDFHRLNKIYHRSSINMLLFSCAMFCLVWINFDDAIKTFHLQDAYTAAKWVFFWFGITRIIDMGTGLNAQIVSTSTYWRFEFMTGLILLALMLPLNFFLTRDLGMVGPAIANLISFVIYNGIRYVFLLRKFNMQPFDAKTAYAILISVVCFLLAYWPFKNFYGLQWMIVRSLVFCIPFGAAMIWLKLSPDAIPVWQTVKKRLGLTRELAN</sequence>
<feature type="transmembrane region" description="Helical" evidence="6">
    <location>
        <begin position="377"/>
        <end position="394"/>
    </location>
</feature>
<evidence type="ECO:0000256" key="1">
    <source>
        <dbReference type="ARBA" id="ARBA00004651"/>
    </source>
</evidence>
<reference evidence="7 8" key="1">
    <citation type="journal article" date="2015" name="Int. J. Syst. Evol. Microbiol.">
        <title>Flavisolibacter ginsenosidimutans sp. nov., with ginsenoside-converting activity isolated from soil used for cultivating ginseng.</title>
        <authorList>
            <person name="Zhao Y."/>
            <person name="Liu Q."/>
            <person name="Kang M.S."/>
            <person name="Jin F."/>
            <person name="Yu H."/>
            <person name="Im W.T."/>
        </authorList>
    </citation>
    <scope>NUCLEOTIDE SEQUENCE [LARGE SCALE GENOMIC DNA]</scope>
    <source>
        <strain evidence="7 8">Gsoil 636</strain>
    </source>
</reference>
<gene>
    <name evidence="7" type="ORF">FSB75_03790</name>
</gene>
<feature type="transmembrane region" description="Helical" evidence="6">
    <location>
        <begin position="459"/>
        <end position="480"/>
    </location>
</feature>
<dbReference type="PANTHER" id="PTHR30250">
    <property type="entry name" value="PST FAMILY PREDICTED COLANIC ACID TRANSPORTER"/>
    <property type="match status" value="1"/>
</dbReference>
<proteinExistence type="predicted"/>
<dbReference type="OrthoDB" id="88014at2"/>
<evidence type="ECO:0000256" key="5">
    <source>
        <dbReference type="ARBA" id="ARBA00023136"/>
    </source>
</evidence>
<dbReference type="RefSeq" id="WP_146783000.1">
    <property type="nucleotide sequence ID" value="NZ_BAABIO010000006.1"/>
</dbReference>
<organism evidence="7 8">
    <name type="scientific">Flavisolibacter ginsenosidimutans</name>
    <dbReference type="NCBI Taxonomy" id="661481"/>
    <lineage>
        <taxon>Bacteria</taxon>
        <taxon>Pseudomonadati</taxon>
        <taxon>Bacteroidota</taxon>
        <taxon>Chitinophagia</taxon>
        <taxon>Chitinophagales</taxon>
        <taxon>Chitinophagaceae</taxon>
        <taxon>Flavisolibacter</taxon>
    </lineage>
</organism>
<evidence type="ECO:0000256" key="6">
    <source>
        <dbReference type="SAM" id="Phobius"/>
    </source>
</evidence>
<evidence type="ECO:0000313" key="8">
    <source>
        <dbReference type="Proteomes" id="UP000321204"/>
    </source>
</evidence>
<name>A0A5B8UG33_9BACT</name>
<feature type="transmembrane region" description="Helical" evidence="6">
    <location>
        <begin position="9"/>
        <end position="28"/>
    </location>
</feature>
<dbReference type="Proteomes" id="UP000321204">
    <property type="component" value="Chromosome"/>
</dbReference>
<feature type="transmembrane region" description="Helical" evidence="6">
    <location>
        <begin position="184"/>
        <end position="204"/>
    </location>
</feature>
<evidence type="ECO:0000256" key="3">
    <source>
        <dbReference type="ARBA" id="ARBA00022692"/>
    </source>
</evidence>
<feature type="transmembrane region" description="Helical" evidence="6">
    <location>
        <begin position="400"/>
        <end position="423"/>
    </location>
</feature>
<accession>A0A5B8UG33</accession>
<feature type="transmembrane region" description="Helical" evidence="6">
    <location>
        <begin position="248"/>
        <end position="271"/>
    </location>
</feature>
<comment type="subcellular location">
    <subcellularLocation>
        <location evidence="1">Cell membrane</location>
        <topology evidence="1">Multi-pass membrane protein</topology>
    </subcellularLocation>
</comment>
<feature type="transmembrane region" description="Helical" evidence="6">
    <location>
        <begin position="125"/>
        <end position="147"/>
    </location>
</feature>
<dbReference type="InterPro" id="IPR050833">
    <property type="entry name" value="Poly_Biosynth_Transport"/>
</dbReference>
<keyword evidence="8" id="KW-1185">Reference proteome</keyword>
<dbReference type="EMBL" id="CP042433">
    <property type="protein sequence ID" value="QEC55060.1"/>
    <property type="molecule type" value="Genomic_DNA"/>
</dbReference>
<feature type="transmembrane region" description="Helical" evidence="6">
    <location>
        <begin position="86"/>
        <end position="105"/>
    </location>
</feature>
<keyword evidence="5 6" id="KW-0472">Membrane</keyword>
<feature type="transmembrane region" description="Helical" evidence="6">
    <location>
        <begin position="310"/>
        <end position="327"/>
    </location>
</feature>
<feature type="transmembrane region" description="Helical" evidence="6">
    <location>
        <begin position="435"/>
        <end position="453"/>
    </location>
</feature>
<dbReference type="KEGG" id="fgg:FSB75_03790"/>
<dbReference type="AlphaFoldDB" id="A0A5B8UG33"/>
<protein>
    <submittedName>
        <fullName evidence="7">Lipopolysaccharide biosynthesis protein</fullName>
    </submittedName>
</protein>
<evidence type="ECO:0000313" key="7">
    <source>
        <dbReference type="EMBL" id="QEC55060.1"/>
    </source>
</evidence>
<keyword evidence="2" id="KW-1003">Cell membrane</keyword>
<evidence type="ECO:0000256" key="2">
    <source>
        <dbReference type="ARBA" id="ARBA00022475"/>
    </source>
</evidence>
<dbReference type="GO" id="GO:0005886">
    <property type="term" value="C:plasma membrane"/>
    <property type="evidence" value="ECO:0007669"/>
    <property type="project" value="UniProtKB-SubCell"/>
</dbReference>
<feature type="transmembrane region" description="Helical" evidence="6">
    <location>
        <begin position="159"/>
        <end position="178"/>
    </location>
</feature>